<evidence type="ECO:0000313" key="1">
    <source>
        <dbReference type="EMBL" id="KAJ9652368.1"/>
    </source>
</evidence>
<accession>A0ACC2ZXP6</accession>
<sequence length="284" mass="30549">MESVSKKTTLVPNRNSFNTYVKVSSMDFEAQNKLAKTFKSLHIPGNPLILANVYDGAATKKLLENNTTKAVATASYAIAATHGVQDDELTWEQNLASVRTIAKVALKFAIPLSVDIQDGYEDLEATIRSVIEVGAVGCNLEDVNSIDSSLRSKEDAVARIKTVLKVAKDIGVPEFVVNARTDILGFDDGTLEDAITRARAYLAAGATCAFVWGGMRGRGLRTEEVEGLVEALDGRLSIMMSLAPNILTIPELRKIGVSRISVGPGIFLTAMRAFGDQVAVMLSQ</sequence>
<keyword evidence="2" id="KW-1185">Reference proteome</keyword>
<dbReference type="Proteomes" id="UP001172386">
    <property type="component" value="Unassembled WGS sequence"/>
</dbReference>
<organism evidence="1 2">
    <name type="scientific">Neophaeococcomyces mojaviensis</name>
    <dbReference type="NCBI Taxonomy" id="3383035"/>
    <lineage>
        <taxon>Eukaryota</taxon>
        <taxon>Fungi</taxon>
        <taxon>Dikarya</taxon>
        <taxon>Ascomycota</taxon>
        <taxon>Pezizomycotina</taxon>
        <taxon>Eurotiomycetes</taxon>
        <taxon>Chaetothyriomycetidae</taxon>
        <taxon>Chaetothyriales</taxon>
        <taxon>Chaetothyriales incertae sedis</taxon>
        <taxon>Neophaeococcomyces</taxon>
    </lineage>
</organism>
<protein>
    <submittedName>
        <fullName evidence="1">Uncharacterized protein</fullName>
    </submittedName>
</protein>
<dbReference type="EMBL" id="JAPDRQ010000202">
    <property type="protein sequence ID" value="KAJ9652368.1"/>
    <property type="molecule type" value="Genomic_DNA"/>
</dbReference>
<gene>
    <name evidence="1" type="ORF">H2198_008372</name>
</gene>
<evidence type="ECO:0000313" key="2">
    <source>
        <dbReference type="Proteomes" id="UP001172386"/>
    </source>
</evidence>
<reference evidence="1" key="1">
    <citation type="submission" date="2022-10" db="EMBL/GenBank/DDBJ databases">
        <title>Culturing micro-colonial fungi from biological soil crusts in the Mojave desert and describing Neophaeococcomyces mojavensis, and introducing the new genera and species Taxawa tesnikishii.</title>
        <authorList>
            <person name="Kurbessoian T."/>
            <person name="Stajich J.E."/>
        </authorList>
    </citation>
    <scope>NUCLEOTIDE SEQUENCE</scope>
    <source>
        <strain evidence="1">JES_112</strain>
    </source>
</reference>
<proteinExistence type="predicted"/>
<name>A0ACC2ZXP6_9EURO</name>
<comment type="caution">
    <text evidence="1">The sequence shown here is derived from an EMBL/GenBank/DDBJ whole genome shotgun (WGS) entry which is preliminary data.</text>
</comment>